<proteinExistence type="predicted"/>
<name>A0ABX1D7M3_9FLAO</name>
<dbReference type="Proteomes" id="UP000760545">
    <property type="component" value="Unassembled WGS sequence"/>
</dbReference>
<keyword evidence="3" id="KW-0732">Signal</keyword>
<feature type="signal peptide" evidence="3">
    <location>
        <begin position="1"/>
        <end position="23"/>
    </location>
</feature>
<sequence>MNSKIIKVNLFALCFLAMGSLWAQNKLTKVSQSIKVDKDVVIDLNSSHCNIVFDTWNKDVVEIEAYMEGEKLSDEALQKALKSWKVDVDATQNQVSINAAGGGSPHWVMHADDDVKVILKELKYELAEMPEMDFDVHVVEVPEIPELPEVPEMPELPELPEGIHNFNFDYEAYKKDGEKYLKKYTEQFESKFGKDFEEKMQAWGEKFGKEWGERYTERMERHAERMEAQAERHAEHAERIAEAHQARMEAHKERAKEHAKERDKKVIKIIEEKSSIDAKKTIKIKIPKKAKLKVNVRYGEIEFTANVDNLKANVSHAKFKAQRIDGSLTSINASYSPVFVSHWNLGELNLNYVNRADLEHVNHLVLNAVSSNVDVGKLSGSAVIDGNIGDLSIAEIDDSFSNLNVILQNSNAVIALPKAECNVTYKGTHSQFSHPKNKTKGSTSNFSSTSLNSGKSIVVNGKYSDVVMK</sequence>
<evidence type="ECO:0000256" key="1">
    <source>
        <dbReference type="SAM" id="Coils"/>
    </source>
</evidence>
<evidence type="ECO:0000313" key="5">
    <source>
        <dbReference type="Proteomes" id="UP000760545"/>
    </source>
</evidence>
<comment type="caution">
    <text evidence="4">The sequence shown here is derived from an EMBL/GenBank/DDBJ whole genome shotgun (WGS) entry which is preliminary data.</text>
</comment>
<protein>
    <recommendedName>
        <fullName evidence="6">Adhesin domain-containing protein</fullName>
    </recommendedName>
</protein>
<feature type="region of interest" description="Disordered" evidence="2">
    <location>
        <begin position="428"/>
        <end position="450"/>
    </location>
</feature>
<feature type="chain" id="PRO_5046718008" description="Adhesin domain-containing protein" evidence="3">
    <location>
        <begin position="24"/>
        <end position="469"/>
    </location>
</feature>
<reference evidence="4 5" key="1">
    <citation type="submission" date="2020-03" db="EMBL/GenBank/DDBJ databases">
        <title>Tamlana sp. nov, isolated from XXX.</title>
        <authorList>
            <person name="Cao W.R."/>
        </authorList>
    </citation>
    <scope>NUCLEOTIDE SEQUENCE [LARGE SCALE GENOMIC DNA]</scope>
    <source>
        <strain evidence="4 5">HST1-43</strain>
    </source>
</reference>
<evidence type="ECO:0008006" key="6">
    <source>
        <dbReference type="Google" id="ProtNLM"/>
    </source>
</evidence>
<evidence type="ECO:0000256" key="2">
    <source>
        <dbReference type="SAM" id="MobiDB-lite"/>
    </source>
</evidence>
<dbReference type="EMBL" id="JAAVJS010000002">
    <property type="protein sequence ID" value="NJX14255.1"/>
    <property type="molecule type" value="Genomic_DNA"/>
</dbReference>
<dbReference type="RefSeq" id="WP_167916508.1">
    <property type="nucleotide sequence ID" value="NZ_JAAVJS010000002.1"/>
</dbReference>
<evidence type="ECO:0000256" key="3">
    <source>
        <dbReference type="SAM" id="SignalP"/>
    </source>
</evidence>
<feature type="coiled-coil region" evidence="1">
    <location>
        <begin position="216"/>
        <end position="261"/>
    </location>
</feature>
<accession>A0ABX1D7M3</accession>
<gene>
    <name evidence="4" type="ORF">HC176_01970</name>
</gene>
<organism evidence="4 5">
    <name type="scientific">Tamlana crocina</name>
    <dbReference type="NCBI Taxonomy" id="393006"/>
    <lineage>
        <taxon>Bacteria</taxon>
        <taxon>Pseudomonadati</taxon>
        <taxon>Bacteroidota</taxon>
        <taxon>Flavobacteriia</taxon>
        <taxon>Flavobacteriales</taxon>
        <taxon>Flavobacteriaceae</taxon>
        <taxon>Tamlana</taxon>
    </lineage>
</organism>
<keyword evidence="1" id="KW-0175">Coiled coil</keyword>
<feature type="compositionally biased region" description="Low complexity" evidence="2">
    <location>
        <begin position="440"/>
        <end position="450"/>
    </location>
</feature>
<evidence type="ECO:0000313" key="4">
    <source>
        <dbReference type="EMBL" id="NJX14255.1"/>
    </source>
</evidence>
<keyword evidence="5" id="KW-1185">Reference proteome</keyword>